<keyword evidence="7 17" id="KW-0812">Transmembrane</keyword>
<dbReference type="CTD" id="4536"/>
<sequence length="354" mass="37715">MHRSVFSVLVVSVVFGTGVVFSSHHWFTVWVGLELNTLSIVPILCGNFSPRGVESSVKYFLVQSVSAAVILNVVVIQAWLYSSWDIGQPMGVYTSLLMTFAIGLKLGLFPCHYWFPDVIQGVGFLQGLALSTWQKFAPFVVLVNVVDSLNVGLLACLGAFSVLVGGWGGLNQTQVRKVLAFSSIAHMGWICSTVGYSLSGGCVMLFVYVIINSGVFLLAGEYDLKSLSHVGRLSCFSYGGGACLALSVLSLGGLPPLFGFSIKFVSLSCLVGNGSLMLAGVLVLGSLLSLFFYLRVAFNSILVLFPQHSMVVFGWRSLGLVGGGATTVRGLALSLSVGLSLFGLCCLPLLFSFL</sequence>
<evidence type="ECO:0000256" key="3">
    <source>
        <dbReference type="ARBA" id="ARBA00012944"/>
    </source>
</evidence>
<evidence type="ECO:0000256" key="5">
    <source>
        <dbReference type="ARBA" id="ARBA00022448"/>
    </source>
</evidence>
<gene>
    <name evidence="19" type="primary">ND2</name>
</gene>
<evidence type="ECO:0000259" key="18">
    <source>
        <dbReference type="Pfam" id="PF00361"/>
    </source>
</evidence>
<dbReference type="GeneID" id="63650019"/>
<organism evidence="19">
    <name type="scientific">Protoreaster nodosus</name>
    <name type="common">Chocolate chip sea star</name>
    <dbReference type="NCBI Taxonomy" id="572528"/>
    <lineage>
        <taxon>Eukaryota</taxon>
        <taxon>Metazoa</taxon>
        <taxon>Echinodermata</taxon>
        <taxon>Eleutherozoa</taxon>
        <taxon>Asterozoa</taxon>
        <taxon>Asteroidea</taxon>
        <taxon>Valvatacea</taxon>
        <taxon>Valvatida</taxon>
        <taxon>Oreasteridae</taxon>
        <taxon>Protoreaster</taxon>
    </lineage>
</organism>
<keyword evidence="15 17" id="KW-0472">Membrane</keyword>
<dbReference type="EMBL" id="MT476591">
    <property type="protein sequence ID" value="QPC56368.1"/>
    <property type="molecule type" value="Genomic_DNA"/>
</dbReference>
<dbReference type="GO" id="GO:0005743">
    <property type="term" value="C:mitochondrial inner membrane"/>
    <property type="evidence" value="ECO:0007669"/>
    <property type="project" value="UniProtKB-SubCell"/>
</dbReference>
<evidence type="ECO:0000256" key="14">
    <source>
        <dbReference type="ARBA" id="ARBA00023128"/>
    </source>
</evidence>
<evidence type="ECO:0000256" key="2">
    <source>
        <dbReference type="ARBA" id="ARBA00007012"/>
    </source>
</evidence>
<dbReference type="RefSeq" id="YP_010042731.1">
    <property type="nucleotide sequence ID" value="NC_054226.1"/>
</dbReference>
<dbReference type="PANTHER" id="PTHR46552:SF1">
    <property type="entry name" value="NADH-UBIQUINONE OXIDOREDUCTASE CHAIN 2"/>
    <property type="match status" value="1"/>
</dbReference>
<proteinExistence type="inferred from homology"/>
<feature type="transmembrane region" description="Helical" evidence="17">
    <location>
        <begin position="152"/>
        <end position="171"/>
    </location>
</feature>
<keyword evidence="12 17" id="KW-0520">NAD</keyword>
<name>A0A7S8CUE4_PRONO</name>
<evidence type="ECO:0000256" key="15">
    <source>
        <dbReference type="ARBA" id="ARBA00023136"/>
    </source>
</evidence>
<dbReference type="InterPro" id="IPR001750">
    <property type="entry name" value="ND/Mrp_TM"/>
</dbReference>
<accession>A0A7S8CUE4</accession>
<evidence type="ECO:0000256" key="6">
    <source>
        <dbReference type="ARBA" id="ARBA00022660"/>
    </source>
</evidence>
<evidence type="ECO:0000256" key="11">
    <source>
        <dbReference type="ARBA" id="ARBA00022989"/>
    </source>
</evidence>
<feature type="transmembrane region" description="Helical" evidence="17">
    <location>
        <begin position="301"/>
        <end position="318"/>
    </location>
</feature>
<feature type="transmembrane region" description="Helical" evidence="17">
    <location>
        <begin position="92"/>
        <end position="115"/>
    </location>
</feature>
<evidence type="ECO:0000256" key="4">
    <source>
        <dbReference type="ARBA" id="ARBA00021008"/>
    </source>
</evidence>
<evidence type="ECO:0000256" key="13">
    <source>
        <dbReference type="ARBA" id="ARBA00023075"/>
    </source>
</evidence>
<dbReference type="Pfam" id="PF00361">
    <property type="entry name" value="Proton_antipo_M"/>
    <property type="match status" value="1"/>
</dbReference>
<dbReference type="GO" id="GO:0006120">
    <property type="term" value="P:mitochondrial electron transport, NADH to ubiquinone"/>
    <property type="evidence" value="ECO:0007669"/>
    <property type="project" value="InterPro"/>
</dbReference>
<dbReference type="InterPro" id="IPR003917">
    <property type="entry name" value="NADH_UbQ_OxRdtase_chain2"/>
</dbReference>
<feature type="transmembrane region" description="Helical" evidence="17">
    <location>
        <begin position="60"/>
        <end position="80"/>
    </location>
</feature>
<evidence type="ECO:0000256" key="17">
    <source>
        <dbReference type="RuleBase" id="RU003403"/>
    </source>
</evidence>
<keyword evidence="14 17" id="KW-0496">Mitochondrion</keyword>
<feature type="transmembrane region" description="Helical" evidence="17">
    <location>
        <begin position="26"/>
        <end position="48"/>
    </location>
</feature>
<dbReference type="PANTHER" id="PTHR46552">
    <property type="entry name" value="NADH-UBIQUINONE OXIDOREDUCTASE CHAIN 2"/>
    <property type="match status" value="1"/>
</dbReference>
<keyword evidence="6 17" id="KW-0679">Respiratory chain</keyword>
<dbReference type="EC" id="7.1.1.2" evidence="3 17"/>
<evidence type="ECO:0000313" key="19">
    <source>
        <dbReference type="EMBL" id="QPC56368.1"/>
    </source>
</evidence>
<evidence type="ECO:0000256" key="7">
    <source>
        <dbReference type="ARBA" id="ARBA00022692"/>
    </source>
</evidence>
<evidence type="ECO:0000256" key="1">
    <source>
        <dbReference type="ARBA" id="ARBA00004448"/>
    </source>
</evidence>
<dbReference type="AlphaFoldDB" id="A0A7S8CUE4"/>
<keyword evidence="13 17" id="KW-0830">Ubiquinone</keyword>
<protein>
    <recommendedName>
        <fullName evidence="4 17">NADH-ubiquinone oxidoreductase chain 2</fullName>
        <ecNumber evidence="3 17">7.1.1.2</ecNumber>
    </recommendedName>
</protein>
<keyword evidence="8 17" id="KW-0999">Mitochondrion inner membrane</keyword>
<comment type="similarity">
    <text evidence="2 17">Belongs to the complex I subunit 2 family.</text>
</comment>
<dbReference type="PRINTS" id="PR01436">
    <property type="entry name" value="NADHDHGNASE2"/>
</dbReference>
<evidence type="ECO:0000256" key="12">
    <source>
        <dbReference type="ARBA" id="ARBA00023027"/>
    </source>
</evidence>
<feature type="transmembrane region" description="Helical" evidence="17">
    <location>
        <begin position="205"/>
        <end position="224"/>
    </location>
</feature>
<geneLocation type="mitochondrion" evidence="19"/>
<feature type="transmembrane region" description="Helical" evidence="17">
    <location>
        <begin position="330"/>
        <end position="351"/>
    </location>
</feature>
<feature type="transmembrane region" description="Helical" evidence="17">
    <location>
        <begin position="274"/>
        <end position="294"/>
    </location>
</feature>
<reference evidence="19" key="1">
    <citation type="journal article" date="2021" name="Mol. Biol.">
        <title>Mitogenomes reveal alternative initiation codons and lineage-specific gene order conservation in echinoderms.</title>
        <authorList>
            <person name="Quek Z.B.R."/>
            <person name="Chang J.J.M."/>
            <person name="Ip Y.C.A."/>
            <person name="Chan Y.K.S."/>
            <person name="Huang D."/>
        </authorList>
    </citation>
    <scope>NUCLEOTIDE SEQUENCE</scope>
</reference>
<keyword evidence="10 17" id="KW-0249">Electron transport</keyword>
<evidence type="ECO:0000256" key="16">
    <source>
        <dbReference type="ARBA" id="ARBA00049551"/>
    </source>
</evidence>
<keyword evidence="9 17" id="KW-1278">Translocase</keyword>
<evidence type="ECO:0000256" key="8">
    <source>
        <dbReference type="ARBA" id="ARBA00022792"/>
    </source>
</evidence>
<evidence type="ECO:0000256" key="9">
    <source>
        <dbReference type="ARBA" id="ARBA00022967"/>
    </source>
</evidence>
<keyword evidence="11 17" id="KW-1133">Transmembrane helix</keyword>
<dbReference type="GO" id="GO:0008137">
    <property type="term" value="F:NADH dehydrogenase (ubiquinone) activity"/>
    <property type="evidence" value="ECO:0007669"/>
    <property type="project" value="UniProtKB-EC"/>
</dbReference>
<comment type="catalytic activity">
    <reaction evidence="16 17">
        <text>a ubiquinone + NADH + 5 H(+)(in) = a ubiquinol + NAD(+) + 4 H(+)(out)</text>
        <dbReference type="Rhea" id="RHEA:29091"/>
        <dbReference type="Rhea" id="RHEA-COMP:9565"/>
        <dbReference type="Rhea" id="RHEA-COMP:9566"/>
        <dbReference type="ChEBI" id="CHEBI:15378"/>
        <dbReference type="ChEBI" id="CHEBI:16389"/>
        <dbReference type="ChEBI" id="CHEBI:17976"/>
        <dbReference type="ChEBI" id="CHEBI:57540"/>
        <dbReference type="ChEBI" id="CHEBI:57945"/>
        <dbReference type="EC" id="7.1.1.2"/>
    </reaction>
</comment>
<comment type="function">
    <text evidence="17">Core subunit of the mitochondrial membrane respiratory chain NADH dehydrogenase (Complex I) which catalyzes electron transfer from NADH through the respiratory chain, using ubiquinone as an electron acceptor. Essential for the catalytic activity and assembly of complex I.</text>
</comment>
<dbReference type="InterPro" id="IPR050175">
    <property type="entry name" value="Complex_I_Subunit_2"/>
</dbReference>
<comment type="subcellular location">
    <subcellularLocation>
        <location evidence="1 17">Mitochondrion inner membrane</location>
        <topology evidence="1 17">Multi-pass membrane protein</topology>
    </subcellularLocation>
</comment>
<keyword evidence="5" id="KW-0813">Transport</keyword>
<feature type="transmembrane region" description="Helical" evidence="17">
    <location>
        <begin position="127"/>
        <end position="146"/>
    </location>
</feature>
<feature type="transmembrane region" description="Helical" evidence="17">
    <location>
        <begin position="236"/>
        <end position="254"/>
    </location>
</feature>
<feature type="domain" description="NADH:quinone oxidoreductase/Mrp antiporter transmembrane" evidence="18">
    <location>
        <begin position="23"/>
        <end position="288"/>
    </location>
</feature>
<evidence type="ECO:0000256" key="10">
    <source>
        <dbReference type="ARBA" id="ARBA00022982"/>
    </source>
</evidence>